<dbReference type="OrthoDB" id="2110163at2"/>
<organism evidence="2 3">
    <name type="scientific">Halanaerobium praevalens (strain ATCC 33744 / DSM 2228 / GSL)</name>
    <dbReference type="NCBI Taxonomy" id="572479"/>
    <lineage>
        <taxon>Bacteria</taxon>
        <taxon>Bacillati</taxon>
        <taxon>Bacillota</taxon>
        <taxon>Clostridia</taxon>
        <taxon>Halanaerobiales</taxon>
        <taxon>Halanaerobiaceae</taxon>
        <taxon>Halanaerobium</taxon>
    </lineage>
</organism>
<evidence type="ECO:0000313" key="2">
    <source>
        <dbReference type="EMBL" id="ADO77738.1"/>
    </source>
</evidence>
<reference evidence="3" key="1">
    <citation type="submission" date="2010-10" db="EMBL/GenBank/DDBJ databases">
        <title>The complete genome of Halanaerobium praevalens DSM 2228.</title>
        <authorList>
            <consortium name="US DOE Joint Genome Institute (JGI-PGF)"/>
            <person name="Lucas S."/>
            <person name="Copeland A."/>
            <person name="Lapidus A."/>
            <person name="Glavina del Rio T."/>
            <person name="Dalin E."/>
            <person name="Tice H."/>
            <person name="Bruce D."/>
            <person name="Goodwin L."/>
            <person name="Pitluck S."/>
            <person name="Kyrpides N."/>
            <person name="Mavromatis K."/>
            <person name="Ivanova N."/>
            <person name="Ovchinnikova G."/>
            <person name="Chertkov O."/>
            <person name="Detter J.C."/>
            <person name="Han C."/>
            <person name="Larimer F."/>
            <person name="Land M."/>
            <person name="Hauser L."/>
            <person name="Markowitz V."/>
            <person name="Cheng J.-F."/>
            <person name="Hugenholtz P."/>
            <person name="Woyke T."/>
            <person name="Wu D."/>
            <person name="Tindall B."/>
            <person name="Pomrenke H.G."/>
            <person name="Brambilla E."/>
            <person name="Klenk H.-P."/>
            <person name="Eisen J.A."/>
        </authorList>
    </citation>
    <scope>NUCLEOTIDE SEQUENCE [LARGE SCALE GENOMIC DNA]</scope>
    <source>
        <strain evidence="3">ATCC 33744 / DSM 2228 / GSL</strain>
    </source>
</reference>
<sequence>MKKILLILLIISTIILTTAFNASAALDAEAIGMGDNFSTMTGESAYYSNPAGLALRANNFAVKANFGLSIWNNVFENSEFSQDEIESKLTGEDLILAGQSAAGTQFYYKNFALAVNARGEGMLEADSDIAEIITGDTPEISLDALRDKGKVTAEFGETKGGAAATTDVSLSYAREIFNEWSQNSKNVEGLYFGATYHYLEGDIYEFDGDNGSITAELDGNKVKYSGGAKFYTNEAEDASGDAFDFGLALKTKGDYTFAFSALNIGELSANQYIKDGKEYTPNKDSIKETNIKDTLVKKEISYKLPRTYRLGLKREYSENTVLYADYSRVSYDGGQDENIYALGSEFRRTKLIPLRLGVNYSSLREDVEIAAGMGIQISDNFKINLGIADLLALSDNAKGVKFGLSTLISF</sequence>
<evidence type="ECO:0000256" key="1">
    <source>
        <dbReference type="SAM" id="SignalP"/>
    </source>
</evidence>
<feature type="chain" id="PRO_5003168043" description="DUF5723 domain-containing protein" evidence="1">
    <location>
        <begin position="25"/>
        <end position="410"/>
    </location>
</feature>
<dbReference type="Gene3D" id="2.40.160.60">
    <property type="entry name" value="Outer membrane protein transport protein (OMPP1/FadL/TodX)"/>
    <property type="match status" value="1"/>
</dbReference>
<keyword evidence="3" id="KW-1185">Reference proteome</keyword>
<dbReference type="PATRIC" id="fig|572479.3.peg.1631"/>
<dbReference type="Proteomes" id="UP000006866">
    <property type="component" value="Chromosome"/>
</dbReference>
<name>E3DPH6_HALPG</name>
<dbReference type="AlphaFoldDB" id="E3DPH6"/>
<reference evidence="2 3" key="2">
    <citation type="journal article" date="2011" name="Stand. Genomic Sci.">
        <title>Complete genome sequence of the extremely halophilic Halanaerobium praevalens type strain (GSL).</title>
        <authorList>
            <person name="Ivanova N."/>
            <person name="Sikorski J."/>
            <person name="Chertkov O."/>
            <person name="Nolan M."/>
            <person name="Lucas S."/>
            <person name="Hammon N."/>
            <person name="Deshpande S."/>
            <person name="Cheng J.F."/>
            <person name="Tapia R."/>
            <person name="Han C."/>
            <person name="Goodwin L."/>
            <person name="Pitluck S."/>
            <person name="Huntemann M."/>
            <person name="Liolios K."/>
            <person name="Pagani I."/>
            <person name="Mavromatis K."/>
            <person name="Ovchinikova G."/>
            <person name="Pati A."/>
            <person name="Chen A."/>
            <person name="Palaniappan K."/>
            <person name="Land M."/>
            <person name="Hauser L."/>
            <person name="Brambilla E.M."/>
            <person name="Kannan K.P."/>
            <person name="Rohde M."/>
            <person name="Tindall B.J."/>
            <person name="Goker M."/>
            <person name="Detter J.C."/>
            <person name="Woyke T."/>
            <person name="Bristow J."/>
            <person name="Eisen J.A."/>
            <person name="Markowitz V."/>
            <person name="Hugenholtz P."/>
            <person name="Kyrpides N.C."/>
            <person name="Klenk H.P."/>
            <person name="Lapidus A."/>
        </authorList>
    </citation>
    <scope>NUCLEOTIDE SEQUENCE [LARGE SCALE GENOMIC DNA]</scope>
    <source>
        <strain evidence="3">ATCC 33744 / DSM 2228 / GSL</strain>
    </source>
</reference>
<keyword evidence="1" id="KW-0732">Signal</keyword>
<proteinExistence type="predicted"/>
<dbReference type="HOGENOM" id="CLU_677511_0_0_9"/>
<dbReference type="STRING" id="572479.Hprae_1611"/>
<dbReference type="EMBL" id="CP002175">
    <property type="protein sequence ID" value="ADO77738.1"/>
    <property type="molecule type" value="Genomic_DNA"/>
</dbReference>
<gene>
    <name evidence="2" type="ordered locus">Hprae_1611</name>
</gene>
<protein>
    <recommendedName>
        <fullName evidence="4">DUF5723 domain-containing protein</fullName>
    </recommendedName>
</protein>
<evidence type="ECO:0000313" key="3">
    <source>
        <dbReference type="Proteomes" id="UP000006866"/>
    </source>
</evidence>
<dbReference type="eggNOG" id="ENOG50314WW">
    <property type="taxonomic scope" value="Bacteria"/>
</dbReference>
<evidence type="ECO:0008006" key="4">
    <source>
        <dbReference type="Google" id="ProtNLM"/>
    </source>
</evidence>
<feature type="signal peptide" evidence="1">
    <location>
        <begin position="1"/>
        <end position="24"/>
    </location>
</feature>
<accession>E3DPH6</accession>
<dbReference type="RefSeq" id="WP_014553758.1">
    <property type="nucleotide sequence ID" value="NC_017455.1"/>
</dbReference>
<dbReference type="KEGG" id="hpk:Hprae_1611"/>